<comment type="caution">
    <text evidence="2">The sequence shown here is derived from an EMBL/GenBank/DDBJ whole genome shotgun (WGS) entry which is preliminary data.</text>
</comment>
<protein>
    <recommendedName>
        <fullName evidence="4">MFS transporter</fullName>
    </recommendedName>
</protein>
<dbReference type="RefSeq" id="WP_364448429.1">
    <property type="nucleotide sequence ID" value="NZ_JBFARM010000003.1"/>
</dbReference>
<keyword evidence="1" id="KW-1133">Transmembrane helix</keyword>
<reference evidence="2 3" key="1">
    <citation type="submission" date="2024-06" db="EMBL/GenBank/DDBJ databases">
        <title>The Natural Products Discovery Center: Release of the First 8490 Sequenced Strains for Exploring Actinobacteria Biosynthetic Diversity.</title>
        <authorList>
            <person name="Kalkreuter E."/>
            <person name="Kautsar S.A."/>
            <person name="Yang D."/>
            <person name="Bader C.D."/>
            <person name="Teijaro C.N."/>
            <person name="Fluegel L."/>
            <person name="Davis C.M."/>
            <person name="Simpson J.R."/>
            <person name="Lauterbach L."/>
            <person name="Steele A.D."/>
            <person name="Gui C."/>
            <person name="Meng S."/>
            <person name="Li G."/>
            <person name="Viehrig K."/>
            <person name="Ye F."/>
            <person name="Su P."/>
            <person name="Kiefer A.F."/>
            <person name="Nichols A."/>
            <person name="Cepeda A.J."/>
            <person name="Yan W."/>
            <person name="Fan B."/>
            <person name="Jiang Y."/>
            <person name="Adhikari A."/>
            <person name="Zheng C.-J."/>
            <person name="Schuster L."/>
            <person name="Cowan T.M."/>
            <person name="Smanski M.J."/>
            <person name="Chevrette M.G."/>
            <person name="De Carvalho L.P.S."/>
            <person name="Shen B."/>
        </authorList>
    </citation>
    <scope>NUCLEOTIDE SEQUENCE [LARGE SCALE GENOMIC DNA]</scope>
    <source>
        <strain evidence="2 3">NPDC049574</strain>
    </source>
</reference>
<name>A0ABV3H0R2_9ACTN</name>
<evidence type="ECO:0008006" key="4">
    <source>
        <dbReference type="Google" id="ProtNLM"/>
    </source>
</evidence>
<evidence type="ECO:0000256" key="1">
    <source>
        <dbReference type="SAM" id="Phobius"/>
    </source>
</evidence>
<organism evidence="2 3">
    <name type="scientific">Nonomuraea bangladeshensis</name>
    <dbReference type="NCBI Taxonomy" id="404385"/>
    <lineage>
        <taxon>Bacteria</taxon>
        <taxon>Bacillati</taxon>
        <taxon>Actinomycetota</taxon>
        <taxon>Actinomycetes</taxon>
        <taxon>Streptosporangiales</taxon>
        <taxon>Streptosporangiaceae</taxon>
        <taxon>Nonomuraea</taxon>
    </lineage>
</organism>
<evidence type="ECO:0000313" key="2">
    <source>
        <dbReference type="EMBL" id="MEV4285995.1"/>
    </source>
</evidence>
<evidence type="ECO:0000313" key="3">
    <source>
        <dbReference type="Proteomes" id="UP001552427"/>
    </source>
</evidence>
<sequence>MPFGQALTGPLTDLAGNGAVLLAAAGLVLVIPPGLLLVAGMPHLRGTRTPRTTSGPSAPV</sequence>
<gene>
    <name evidence="2" type="ORF">AB0K40_10875</name>
</gene>
<accession>A0ABV3H0R2</accession>
<dbReference type="Proteomes" id="UP001552427">
    <property type="component" value="Unassembled WGS sequence"/>
</dbReference>
<feature type="transmembrane region" description="Helical" evidence="1">
    <location>
        <begin position="20"/>
        <end position="41"/>
    </location>
</feature>
<dbReference type="EMBL" id="JBFARM010000003">
    <property type="protein sequence ID" value="MEV4285995.1"/>
    <property type="molecule type" value="Genomic_DNA"/>
</dbReference>
<keyword evidence="1" id="KW-0812">Transmembrane</keyword>
<keyword evidence="1" id="KW-0472">Membrane</keyword>
<proteinExistence type="predicted"/>
<keyword evidence="3" id="KW-1185">Reference proteome</keyword>